<dbReference type="AlphaFoldDB" id="A0A0B7MGD8"/>
<dbReference type="InterPro" id="IPR036105">
    <property type="entry name" value="DiNase_FeMo-co_biosyn_sf"/>
</dbReference>
<evidence type="ECO:0000313" key="3">
    <source>
        <dbReference type="Proteomes" id="UP000046155"/>
    </source>
</evidence>
<dbReference type="OrthoDB" id="280278at2"/>
<dbReference type="SUPFAM" id="SSF53146">
    <property type="entry name" value="Nitrogenase accessory factor-like"/>
    <property type="match status" value="1"/>
</dbReference>
<feature type="domain" description="Dinitrogenase iron-molybdenum cofactor biosynthesis" evidence="1">
    <location>
        <begin position="9"/>
        <end position="96"/>
    </location>
</feature>
<reference evidence="3" key="1">
    <citation type="submission" date="2015-01" db="EMBL/GenBank/DDBJ databases">
        <authorList>
            <person name="Manzoor Shahid"/>
            <person name="Zubair Saima"/>
        </authorList>
    </citation>
    <scope>NUCLEOTIDE SEQUENCE [LARGE SCALE GENOMIC DNA]</scope>
    <source>
        <strain evidence="3">Sp3</strain>
    </source>
</reference>
<dbReference type="EMBL" id="CDRZ01000234">
    <property type="protein sequence ID" value="CEO89145.1"/>
    <property type="molecule type" value="Genomic_DNA"/>
</dbReference>
<dbReference type="Gene3D" id="3.30.420.130">
    <property type="entry name" value="Dinitrogenase iron-molybdenum cofactor biosynthesis domain"/>
    <property type="match status" value="1"/>
</dbReference>
<dbReference type="Proteomes" id="UP000046155">
    <property type="component" value="Unassembled WGS sequence"/>
</dbReference>
<evidence type="ECO:0000313" key="2">
    <source>
        <dbReference type="EMBL" id="CEO89145.1"/>
    </source>
</evidence>
<evidence type="ECO:0000259" key="1">
    <source>
        <dbReference type="Pfam" id="PF02579"/>
    </source>
</evidence>
<sequence>MKVAIPSEGTEICAHFGHCESFTIAEVEDGKVINKQTVDAPPHEPGLLPRFLAGKGVNVVIAGGMGPRAQDLLIERDIQVFTGASGSIDDALEALIRGNLKTGDNVCDHGSHECNH</sequence>
<dbReference type="Pfam" id="PF02579">
    <property type="entry name" value="Nitro_FeMo-Co"/>
    <property type="match status" value="1"/>
</dbReference>
<organism evidence="2 3">
    <name type="scientific">Syntrophaceticus schinkii</name>
    <dbReference type="NCBI Taxonomy" id="499207"/>
    <lineage>
        <taxon>Bacteria</taxon>
        <taxon>Bacillati</taxon>
        <taxon>Bacillota</taxon>
        <taxon>Clostridia</taxon>
        <taxon>Thermoanaerobacterales</taxon>
        <taxon>Thermoanaerobacterales Family III. Incertae Sedis</taxon>
        <taxon>Syntrophaceticus</taxon>
    </lineage>
</organism>
<dbReference type="InterPro" id="IPR033913">
    <property type="entry name" value="MTH1175_dom"/>
</dbReference>
<gene>
    <name evidence="2" type="ORF">SSCH_380018</name>
</gene>
<dbReference type="CDD" id="cd00851">
    <property type="entry name" value="MTH1175"/>
    <property type="match status" value="1"/>
</dbReference>
<dbReference type="InterPro" id="IPR003731">
    <property type="entry name" value="Di-Nase_FeMo-co_biosynth"/>
</dbReference>
<keyword evidence="3" id="KW-1185">Reference proteome</keyword>
<dbReference type="RefSeq" id="WP_044665166.1">
    <property type="nucleotide sequence ID" value="NZ_CDRZ01000234.1"/>
</dbReference>
<name>A0A0B7MGD8_9FIRM</name>
<accession>A0A0B7MGD8</accession>
<dbReference type="PANTHER" id="PTHR42983">
    <property type="entry name" value="DINITROGENASE IRON-MOLYBDENUM COFACTOR PROTEIN-RELATED"/>
    <property type="match status" value="1"/>
</dbReference>
<dbReference type="PANTHER" id="PTHR42983:SF1">
    <property type="entry name" value="IRON-MOLYBDENUM PROTEIN"/>
    <property type="match status" value="1"/>
</dbReference>
<protein>
    <submittedName>
        <fullName evidence="2">Dinitrogenase iron-molybdenum cofactor biosynthesis protein</fullName>
    </submittedName>
</protein>
<proteinExistence type="predicted"/>